<dbReference type="EMBL" id="CM045764">
    <property type="protein sequence ID" value="KAI8007933.1"/>
    <property type="molecule type" value="Genomic_DNA"/>
</dbReference>
<keyword evidence="2" id="KW-1185">Reference proteome</keyword>
<dbReference type="Proteomes" id="UP001060215">
    <property type="component" value="Chromosome 7"/>
</dbReference>
<proteinExistence type="predicted"/>
<comment type="caution">
    <text evidence="1">The sequence shown here is derived from an EMBL/GenBank/DDBJ whole genome shotgun (WGS) entry which is preliminary data.</text>
</comment>
<sequence length="517" mass="59339">MEVTVSSIVTSIALVTFLTCAWRVVNWVWLRPKQKEKWLREQGFKGNPYKLLYGDTKEMTSLMRESRSTSMDSFSDDLIPHVLPSHHHNINLHGKHYFQWLGPTPQVNIADPKLIKEILFNYDVFQKKVQNPLAKLLVRGVVMCEGEKWAKHRNILNPAFHLEKLKHMVPAMCLSCCEMISKWEALVSEKESCEVDVWPYLQNVTGDVISRTAFGSNYEEGKKIFQLQTELGDLMIQFAQSIYIPGWRFLPTKKNTRMKTIYNEVRALLSHIIQKKEQTLKGNDGDNDLLGILLKTNLKESQVQGNKKNIKLTMGEVIEECKLFYLAGQETTSTLLVWTMILLSKHQKWQALAREEVLTVFGDNKPSYEGLNRLKIMTMIFYEILRLYPAVPILVRTVHKKTKVGNFVLPPGLELLLSVMSIHRDRETWGEDVMEFKPERFSEGITKATKTPCTFLSFGGGPRNCIGQNFAMIEAKIALAMILQRFSFQLSPSYVHAPSKVLTLNPQHGARLILQKI</sequence>
<gene>
    <name evidence="1" type="ORF">LOK49_LG07G02973</name>
</gene>
<name>A0ACC0H547_9ERIC</name>
<evidence type="ECO:0000313" key="2">
    <source>
        <dbReference type="Proteomes" id="UP001060215"/>
    </source>
</evidence>
<accession>A0ACC0H547</accession>
<reference evidence="1 2" key="1">
    <citation type="journal article" date="2022" name="Plant J.">
        <title>Chromosome-level genome of Camellia lanceoleosa provides a valuable resource for understanding genome evolution and self-incompatibility.</title>
        <authorList>
            <person name="Gong W."/>
            <person name="Xiao S."/>
            <person name="Wang L."/>
            <person name="Liao Z."/>
            <person name="Chang Y."/>
            <person name="Mo W."/>
            <person name="Hu G."/>
            <person name="Li W."/>
            <person name="Zhao G."/>
            <person name="Zhu H."/>
            <person name="Hu X."/>
            <person name="Ji K."/>
            <person name="Xiang X."/>
            <person name="Song Q."/>
            <person name="Yuan D."/>
            <person name="Jin S."/>
            <person name="Zhang L."/>
        </authorList>
    </citation>
    <scope>NUCLEOTIDE SEQUENCE [LARGE SCALE GENOMIC DNA]</scope>
    <source>
        <strain evidence="1">SQ_2022a</strain>
    </source>
</reference>
<protein>
    <submittedName>
        <fullName evidence="1">Uncharacterized protein</fullName>
    </submittedName>
</protein>
<evidence type="ECO:0000313" key="1">
    <source>
        <dbReference type="EMBL" id="KAI8007933.1"/>
    </source>
</evidence>
<organism evidence="1 2">
    <name type="scientific">Camellia lanceoleosa</name>
    <dbReference type="NCBI Taxonomy" id="1840588"/>
    <lineage>
        <taxon>Eukaryota</taxon>
        <taxon>Viridiplantae</taxon>
        <taxon>Streptophyta</taxon>
        <taxon>Embryophyta</taxon>
        <taxon>Tracheophyta</taxon>
        <taxon>Spermatophyta</taxon>
        <taxon>Magnoliopsida</taxon>
        <taxon>eudicotyledons</taxon>
        <taxon>Gunneridae</taxon>
        <taxon>Pentapetalae</taxon>
        <taxon>asterids</taxon>
        <taxon>Ericales</taxon>
        <taxon>Theaceae</taxon>
        <taxon>Camellia</taxon>
    </lineage>
</organism>